<reference evidence="1 2" key="1">
    <citation type="submission" date="2017-07" db="EMBL/GenBank/DDBJ databases">
        <title>In vitro design and evaluation of phage cocktails against multidrug-resistant Aeromonas salmonicida.</title>
        <authorList>
            <person name="Chen L."/>
            <person name="Yuan S."/>
            <person name="Ma Y."/>
        </authorList>
    </citation>
    <scope>NUCLEOTIDE SEQUENCE [LARGE SCALE GENOMIC DNA]</scope>
</reference>
<dbReference type="GeneID" id="55604749"/>
<proteinExistence type="predicted"/>
<accession>A0A223LCM2</accession>
<name>A0A223LCM2_9CAUD</name>
<organism evidence="1 2">
    <name type="scientific">Aeromonas phage AS-zj</name>
    <dbReference type="NCBI Taxonomy" id="2024208"/>
    <lineage>
        <taxon>Viruses</taxon>
        <taxon>Duplodnaviria</taxon>
        <taxon>Heunggongvirae</taxon>
        <taxon>Uroviricota</taxon>
        <taxon>Caudoviricetes</taxon>
        <taxon>Pantevenvirales</taxon>
        <taxon>Straboviridae</taxon>
        <taxon>Emmerichvirinae</taxon>
        <taxon>Ceceduovirus</taxon>
        <taxon>Ceceduovirus aszj</taxon>
    </lineage>
</organism>
<evidence type="ECO:0000313" key="2">
    <source>
        <dbReference type="Proteomes" id="UP000226092"/>
    </source>
</evidence>
<dbReference type="EMBL" id="MF448340">
    <property type="protein sequence ID" value="ASU00170.1"/>
    <property type="molecule type" value="Genomic_DNA"/>
</dbReference>
<dbReference type="Proteomes" id="UP000226092">
    <property type="component" value="Segment"/>
</dbReference>
<dbReference type="RefSeq" id="YP_009834682.1">
    <property type="nucleotide sequence ID" value="NC_048673.1"/>
</dbReference>
<dbReference type="KEGG" id="vg:55604749"/>
<protein>
    <submittedName>
        <fullName evidence="1">Prohead core protein</fullName>
    </submittedName>
</protein>
<keyword evidence="2" id="KW-1185">Reference proteome</keyword>
<sequence>MEEFINAARAGDLIAAKGAFETEMFSRIAAKTHDMRVQMGASLAPFEDEQE</sequence>
<evidence type="ECO:0000313" key="1">
    <source>
        <dbReference type="EMBL" id="ASU00170.1"/>
    </source>
</evidence>